<organism evidence="6 7">
    <name type="scientific">Labrys miyagiensis</name>
    <dbReference type="NCBI Taxonomy" id="346912"/>
    <lineage>
        <taxon>Bacteria</taxon>
        <taxon>Pseudomonadati</taxon>
        <taxon>Pseudomonadota</taxon>
        <taxon>Alphaproteobacteria</taxon>
        <taxon>Hyphomicrobiales</taxon>
        <taxon>Xanthobacteraceae</taxon>
        <taxon>Labrys</taxon>
    </lineage>
</organism>
<comment type="caution">
    <text evidence="6">The sequence shown here is derived from an EMBL/GenBank/DDBJ whole genome shotgun (WGS) entry which is preliminary data.</text>
</comment>
<protein>
    <submittedName>
        <fullName evidence="6">Oxygenase</fullName>
    </submittedName>
</protein>
<evidence type="ECO:0000259" key="5">
    <source>
        <dbReference type="Pfam" id="PF01494"/>
    </source>
</evidence>
<dbReference type="PRINTS" id="PR00420">
    <property type="entry name" value="RNGMNOXGNASE"/>
</dbReference>
<reference evidence="7" key="1">
    <citation type="journal article" date="2019" name="Int. J. Syst. Evol. Microbiol.">
        <title>The Global Catalogue of Microorganisms (GCM) 10K type strain sequencing project: providing services to taxonomists for standard genome sequencing and annotation.</title>
        <authorList>
            <consortium name="The Broad Institute Genomics Platform"/>
            <consortium name="The Broad Institute Genome Sequencing Center for Infectious Disease"/>
            <person name="Wu L."/>
            <person name="Ma J."/>
        </authorList>
    </citation>
    <scope>NUCLEOTIDE SEQUENCE [LARGE SCALE GENOMIC DNA]</scope>
    <source>
        <strain evidence="7">NBRC 101365</strain>
    </source>
</reference>
<feature type="domain" description="FAD-binding" evidence="5">
    <location>
        <begin position="11"/>
        <end position="339"/>
    </location>
</feature>
<dbReference type="SUPFAM" id="SSF51905">
    <property type="entry name" value="FAD/NAD(P)-binding domain"/>
    <property type="match status" value="1"/>
</dbReference>
<dbReference type="PANTHER" id="PTHR43004:SF19">
    <property type="entry name" value="BINDING MONOOXYGENASE, PUTATIVE (JCVI)-RELATED"/>
    <property type="match status" value="1"/>
</dbReference>
<dbReference type="InterPro" id="IPR002938">
    <property type="entry name" value="FAD-bd"/>
</dbReference>
<dbReference type="Pfam" id="PF01494">
    <property type="entry name" value="FAD_binding_3"/>
    <property type="match status" value="1"/>
</dbReference>
<dbReference type="Gene3D" id="3.50.50.60">
    <property type="entry name" value="FAD/NAD(P)-binding domain"/>
    <property type="match status" value="1"/>
</dbReference>
<evidence type="ECO:0000256" key="3">
    <source>
        <dbReference type="ARBA" id="ARBA00022827"/>
    </source>
</evidence>
<keyword evidence="7" id="KW-1185">Reference proteome</keyword>
<proteinExistence type="predicted"/>
<dbReference type="Proteomes" id="UP001156882">
    <property type="component" value="Unassembled WGS sequence"/>
</dbReference>
<dbReference type="InterPro" id="IPR036188">
    <property type="entry name" value="FAD/NAD-bd_sf"/>
</dbReference>
<keyword evidence="2" id="KW-0285">Flavoprotein</keyword>
<evidence type="ECO:0000313" key="6">
    <source>
        <dbReference type="EMBL" id="GLS19236.1"/>
    </source>
</evidence>
<keyword evidence="3" id="KW-0274">FAD</keyword>
<accession>A0ABQ6CLV8</accession>
<name>A0ABQ6CLV8_9HYPH</name>
<comment type="cofactor">
    <cofactor evidence="1">
        <name>FAD</name>
        <dbReference type="ChEBI" id="CHEBI:57692"/>
    </cofactor>
</comment>
<evidence type="ECO:0000256" key="4">
    <source>
        <dbReference type="SAM" id="MobiDB-lite"/>
    </source>
</evidence>
<dbReference type="Gene3D" id="3.40.30.120">
    <property type="match status" value="1"/>
</dbReference>
<dbReference type="InterPro" id="IPR050641">
    <property type="entry name" value="RIFMO-like"/>
</dbReference>
<feature type="region of interest" description="Disordered" evidence="4">
    <location>
        <begin position="343"/>
        <end position="362"/>
    </location>
</feature>
<dbReference type="EMBL" id="BSPC01000021">
    <property type="protein sequence ID" value="GLS19236.1"/>
    <property type="molecule type" value="Genomic_DNA"/>
</dbReference>
<evidence type="ECO:0000256" key="1">
    <source>
        <dbReference type="ARBA" id="ARBA00001974"/>
    </source>
</evidence>
<evidence type="ECO:0000313" key="7">
    <source>
        <dbReference type="Proteomes" id="UP001156882"/>
    </source>
</evidence>
<feature type="compositionally biased region" description="Basic and acidic residues" evidence="4">
    <location>
        <begin position="353"/>
        <end position="362"/>
    </location>
</feature>
<dbReference type="PANTHER" id="PTHR43004">
    <property type="entry name" value="TRK SYSTEM POTASSIUM UPTAKE PROTEIN"/>
    <property type="match status" value="1"/>
</dbReference>
<evidence type="ECO:0000256" key="2">
    <source>
        <dbReference type="ARBA" id="ARBA00022630"/>
    </source>
</evidence>
<sequence>MAGEHDVNTTVTVLVVGAGPTGLLLAAELHRRGVECLLVDAHDRPMEWDRATVVHPRSLEIFESLGIVEPLLAAGVKQRRARVHAGGQVLGEIDLDLCGSRYTFNIGISEEVTERILTDYLARQGGSVVRATTLVALAEQEDGILATIKHDGVVSEILADWVVGCDGHRSAVRRFTGIEQDGHDIEEPWAVFDASVYDWRDSYEANYAYLDEIPVILTALPGGRWRVYLRPSSPESDLVADALQTLRRYLPRASFEGVATPTRFQCHTKVARHFRAGRILLAGDAAHTCSPAQGHGMNSGLQDAFNLAWKLALVCQEHCPETLLDSYQAERRPVADTVMASGDAAEGAQMVRGSEERRTRDDAIRTAFADPTSRHHEAVAEAELDIDYSGSPIVTGDRGEATWPGQRLPDRIEVQLPAGGSDVLRNFIYRRGHTAFLIGGASTSQKALQEVLLSLNPPSGRVLLEATVALAANADVADVEGYLEPAVAEKLGVGDITLLVVRPDGHVGLRADGNHAQMLAGYIDLLRASRA</sequence>
<gene>
    <name evidence="6" type="ORF">GCM10007874_22530</name>
</gene>
<dbReference type="Gene3D" id="3.30.70.2450">
    <property type="match status" value="1"/>
</dbReference>